<name>A0A1B8AA40_FUSPO</name>
<reference evidence="3 4" key="1">
    <citation type="submission" date="2016-06" db="EMBL/GenBank/DDBJ databases">
        <title>Living apart together: crosstalk between the core and supernumerary genomes in a fungal plant pathogen.</title>
        <authorList>
            <person name="Vanheule A."/>
            <person name="Audenaert K."/>
            <person name="Warris S."/>
            <person name="Van De Geest H."/>
            <person name="Schijlen E."/>
            <person name="Hofte M."/>
            <person name="De Saeger S."/>
            <person name="Haesaert G."/>
            <person name="Waalwijk C."/>
            <person name="Van Der Lee T."/>
        </authorList>
    </citation>
    <scope>NUCLEOTIDE SEQUENCE [LARGE SCALE GENOMIC DNA]</scope>
    <source>
        <strain evidence="3 4">2516</strain>
    </source>
</reference>
<dbReference type="Pfam" id="PF13489">
    <property type="entry name" value="Methyltransf_23"/>
    <property type="match status" value="1"/>
</dbReference>
<protein>
    <recommendedName>
        <fullName evidence="5">Methyltransferase domain-containing protein</fullName>
    </recommendedName>
</protein>
<dbReference type="GO" id="GO:0008168">
    <property type="term" value="F:methyltransferase activity"/>
    <property type="evidence" value="ECO:0007669"/>
    <property type="project" value="TreeGrafter"/>
</dbReference>
<dbReference type="OMA" id="FIHIRYI"/>
<proteinExistence type="inferred from homology"/>
<organism evidence="3 4">
    <name type="scientific">Fusarium poae</name>
    <dbReference type="NCBI Taxonomy" id="36050"/>
    <lineage>
        <taxon>Eukaryota</taxon>
        <taxon>Fungi</taxon>
        <taxon>Dikarya</taxon>
        <taxon>Ascomycota</taxon>
        <taxon>Pezizomycotina</taxon>
        <taxon>Sordariomycetes</taxon>
        <taxon>Hypocreomycetidae</taxon>
        <taxon>Hypocreales</taxon>
        <taxon>Nectriaceae</taxon>
        <taxon>Fusarium</taxon>
    </lineage>
</organism>
<keyword evidence="4" id="KW-1185">Reference proteome</keyword>
<dbReference type="InterPro" id="IPR029063">
    <property type="entry name" value="SAM-dependent_MTases_sf"/>
</dbReference>
<dbReference type="EMBL" id="LYXU01000023">
    <property type="protein sequence ID" value="OBS17346.1"/>
    <property type="molecule type" value="Genomic_DNA"/>
</dbReference>
<dbReference type="Proteomes" id="UP000091967">
    <property type="component" value="Unassembled WGS sequence"/>
</dbReference>
<feature type="compositionally biased region" description="Polar residues" evidence="2">
    <location>
        <begin position="1"/>
        <end position="10"/>
    </location>
</feature>
<dbReference type="CDD" id="cd02440">
    <property type="entry name" value="AdoMet_MTases"/>
    <property type="match status" value="1"/>
</dbReference>
<dbReference type="PANTHER" id="PTHR43591:SF10">
    <property type="entry name" value="ABC TRANSMEMBRANE TYPE-1 DOMAIN-CONTAINING PROTEIN-RELATED"/>
    <property type="match status" value="1"/>
</dbReference>
<sequence length="444" mass="50146">MADQTSQSPNPAETPSSPAVVSPPQQTDLIAANDEHDNETEDDADSTLGSDAQSSTASVSASILEYRRSQGRTYHSDKFTTNYFLPNDDQQLESVDLTHHYLTILLDDKLFLPPLEADDIKKVLDVGTGTGIWAIEFADRHPNIEIVGTDLSPCQPEWVPPNVRFEIDDAALDWTWGPDEFDFIHIRYIFGAIKDWSALFSEAFRCCVPGGCVQSAEADVEFRCDDGTIDKEPKLKIFKKLFEEGGKILGNSFFVYDQQVQGFKDAGFEDITTVDYKIPVGDWPKDPKLAEVGRFVRACLENDIEGYTTMMWNDVLKWPKDEYQLFLMSIRKAIRNPRIHTYMMVRYVYGRKPSSHPDTLDWTAYVTGSTGLDRPAVQRAWTEPPALTGLVPRSDQNLVWRSSFGVVVPSYASAAACAASLPYGQLFTLQYLLYRFRRLHYLLT</sequence>
<dbReference type="SUPFAM" id="SSF53335">
    <property type="entry name" value="S-adenosyl-L-methionine-dependent methyltransferases"/>
    <property type="match status" value="1"/>
</dbReference>
<dbReference type="STRING" id="36050.A0A1B8AA40"/>
<comment type="similarity">
    <text evidence="1">Belongs to the methyltransferase superfamily. LaeA methyltransferase family.</text>
</comment>
<feature type="compositionally biased region" description="Low complexity" evidence="2">
    <location>
        <begin position="11"/>
        <end position="27"/>
    </location>
</feature>
<comment type="caution">
    <text evidence="3">The sequence shown here is derived from an EMBL/GenBank/DDBJ whole genome shotgun (WGS) entry which is preliminary data.</text>
</comment>
<evidence type="ECO:0000256" key="1">
    <source>
        <dbReference type="ARBA" id="ARBA00038158"/>
    </source>
</evidence>
<accession>A0A1B8AA40</accession>
<evidence type="ECO:0000256" key="2">
    <source>
        <dbReference type="SAM" id="MobiDB-lite"/>
    </source>
</evidence>
<evidence type="ECO:0000313" key="4">
    <source>
        <dbReference type="Proteomes" id="UP000091967"/>
    </source>
</evidence>
<evidence type="ECO:0008006" key="5">
    <source>
        <dbReference type="Google" id="ProtNLM"/>
    </source>
</evidence>
<dbReference type="Gene3D" id="3.40.50.150">
    <property type="entry name" value="Vaccinia Virus protein VP39"/>
    <property type="match status" value="1"/>
</dbReference>
<feature type="region of interest" description="Disordered" evidence="2">
    <location>
        <begin position="1"/>
        <end position="56"/>
    </location>
</feature>
<gene>
    <name evidence="3" type="ORF">FPOA_12162</name>
</gene>
<dbReference type="PANTHER" id="PTHR43591">
    <property type="entry name" value="METHYLTRANSFERASE"/>
    <property type="match status" value="1"/>
</dbReference>
<feature type="compositionally biased region" description="Polar residues" evidence="2">
    <location>
        <begin position="47"/>
        <end position="56"/>
    </location>
</feature>
<dbReference type="AlphaFoldDB" id="A0A1B8AA40"/>
<evidence type="ECO:0000313" key="3">
    <source>
        <dbReference type="EMBL" id="OBS17346.1"/>
    </source>
</evidence>
<feature type="compositionally biased region" description="Acidic residues" evidence="2">
    <location>
        <begin position="36"/>
        <end position="45"/>
    </location>
</feature>